<protein>
    <submittedName>
        <fullName evidence="2">Uncharacterized protein</fullName>
    </submittedName>
</protein>
<proteinExistence type="predicted"/>
<accession>A0AAN7TH48</accession>
<comment type="caution">
    <text evidence="2">The sequence shown here is derived from an EMBL/GenBank/DDBJ whole genome shotgun (WGS) entry which is preliminary data.</text>
</comment>
<gene>
    <name evidence="2" type="ORF">LTR62_007405</name>
</gene>
<feature type="region of interest" description="Disordered" evidence="1">
    <location>
        <begin position="235"/>
        <end position="264"/>
    </location>
</feature>
<feature type="compositionally biased region" description="Basic and acidic residues" evidence="1">
    <location>
        <begin position="237"/>
        <end position="257"/>
    </location>
</feature>
<dbReference type="Proteomes" id="UP001310890">
    <property type="component" value="Unassembled WGS sequence"/>
</dbReference>
<dbReference type="EMBL" id="JAVRRL010000007">
    <property type="protein sequence ID" value="KAK5116731.1"/>
    <property type="molecule type" value="Genomic_DNA"/>
</dbReference>
<evidence type="ECO:0000256" key="1">
    <source>
        <dbReference type="SAM" id="MobiDB-lite"/>
    </source>
</evidence>
<evidence type="ECO:0000313" key="3">
    <source>
        <dbReference type="Proteomes" id="UP001310890"/>
    </source>
</evidence>
<name>A0AAN7TH48_9PEZI</name>
<organism evidence="2 3">
    <name type="scientific">Meristemomyces frigidus</name>
    <dbReference type="NCBI Taxonomy" id="1508187"/>
    <lineage>
        <taxon>Eukaryota</taxon>
        <taxon>Fungi</taxon>
        <taxon>Dikarya</taxon>
        <taxon>Ascomycota</taxon>
        <taxon>Pezizomycotina</taxon>
        <taxon>Dothideomycetes</taxon>
        <taxon>Dothideomycetidae</taxon>
        <taxon>Mycosphaerellales</taxon>
        <taxon>Teratosphaeriaceae</taxon>
        <taxon>Meristemomyces</taxon>
    </lineage>
</organism>
<reference evidence="2" key="1">
    <citation type="submission" date="2023-08" db="EMBL/GenBank/DDBJ databases">
        <title>Black Yeasts Isolated from many extreme environments.</title>
        <authorList>
            <person name="Coleine C."/>
            <person name="Stajich J.E."/>
            <person name="Selbmann L."/>
        </authorList>
    </citation>
    <scope>NUCLEOTIDE SEQUENCE</scope>
    <source>
        <strain evidence="2">CCFEE 5401</strain>
    </source>
</reference>
<dbReference type="AlphaFoldDB" id="A0AAN7TH48"/>
<sequence>MAVMEYRRPKDIAFRTAFLSTIPANSPDARVVGRSILFAVGEINLFSRQRVAYPKGHNPKRGRSWRLTPEQYDQYSYLRKTLHQDWSRAKKKKVVSPAEAHADAEALLLDPAEWIQHAGARPVVVVAAPPAVIPRQSQPAPLPPAMSQQPVVQQLPAQQPAAVEEPVFAGDLPTPPSTIFPSVSPRAPYEGVNSNDTFGNGLGHGLDFGDRTLSSGLGWEDPELVEFASSGRRVVGRGREGRETSGRERAERERESAEGTACLV</sequence>
<evidence type="ECO:0000313" key="2">
    <source>
        <dbReference type="EMBL" id="KAK5116731.1"/>
    </source>
</evidence>